<evidence type="ECO:0000259" key="16">
    <source>
        <dbReference type="SMART" id="SM00962"/>
    </source>
</evidence>
<dbReference type="Gene3D" id="3.40.50.300">
    <property type="entry name" value="P-loop containing nucleotide triphosphate hydrolases"/>
    <property type="match status" value="1"/>
</dbReference>
<comment type="similarity">
    <text evidence="2">Belongs to the GTP-binding SRP family.</text>
</comment>
<feature type="compositionally biased region" description="Low complexity" evidence="14">
    <location>
        <begin position="175"/>
        <end position="187"/>
    </location>
</feature>
<evidence type="ECO:0000313" key="17">
    <source>
        <dbReference type="EMBL" id="CAB3724582.1"/>
    </source>
</evidence>
<accession>A0ABM8L1R0</accession>
<dbReference type="RefSeq" id="WP_061306063.1">
    <property type="nucleotide sequence ID" value="NZ_CADIJS010000004.1"/>
</dbReference>
<feature type="region of interest" description="Disordered" evidence="14">
    <location>
        <begin position="49"/>
        <end position="77"/>
    </location>
</feature>
<evidence type="ECO:0000256" key="2">
    <source>
        <dbReference type="ARBA" id="ARBA00008531"/>
    </source>
</evidence>
<feature type="region of interest" description="Disordered" evidence="14">
    <location>
        <begin position="428"/>
        <end position="451"/>
    </location>
</feature>
<dbReference type="Proteomes" id="UP000494116">
    <property type="component" value="Unassembled WGS sequence"/>
</dbReference>
<keyword evidence="11" id="KW-1006">Bacterial flagellum protein export</keyword>
<evidence type="ECO:0000256" key="9">
    <source>
        <dbReference type="ARBA" id="ARBA00023134"/>
    </source>
</evidence>
<name>A0ABM8L1R0_9BURK</name>
<evidence type="ECO:0000256" key="10">
    <source>
        <dbReference type="ARBA" id="ARBA00023136"/>
    </source>
</evidence>
<feature type="region of interest" description="Disordered" evidence="14">
    <location>
        <begin position="272"/>
        <end position="291"/>
    </location>
</feature>
<dbReference type="InterPro" id="IPR020006">
    <property type="entry name" value="FlhF"/>
</dbReference>
<evidence type="ECO:0000256" key="13">
    <source>
        <dbReference type="NCBIfam" id="TIGR03499"/>
    </source>
</evidence>
<keyword evidence="5" id="KW-1003">Cell membrane</keyword>
<feature type="domain" description="SRP54-type proteins GTP-binding" evidence="16">
    <location>
        <begin position="541"/>
        <end position="736"/>
    </location>
</feature>
<dbReference type="InterPro" id="IPR027417">
    <property type="entry name" value="P-loop_NTPase"/>
</dbReference>
<evidence type="ECO:0000256" key="4">
    <source>
        <dbReference type="ARBA" id="ARBA00022448"/>
    </source>
</evidence>
<evidence type="ECO:0000313" key="18">
    <source>
        <dbReference type="Proteomes" id="UP000494116"/>
    </source>
</evidence>
<keyword evidence="10" id="KW-0472">Membrane</keyword>
<comment type="function">
    <text evidence="12">Necessary for flagellar biosynthesis. May be involved in translocation of the flagellum.</text>
</comment>
<organism evidence="17 18">
    <name type="scientific">Achromobacter piechaudii</name>
    <dbReference type="NCBI Taxonomy" id="72556"/>
    <lineage>
        <taxon>Bacteria</taxon>
        <taxon>Pseudomonadati</taxon>
        <taxon>Pseudomonadota</taxon>
        <taxon>Betaproteobacteria</taxon>
        <taxon>Burkholderiales</taxon>
        <taxon>Alcaligenaceae</taxon>
        <taxon>Achromobacter</taxon>
    </lineage>
</organism>
<feature type="compositionally biased region" description="Pro residues" evidence="14">
    <location>
        <begin position="277"/>
        <end position="290"/>
    </location>
</feature>
<keyword evidence="4" id="KW-0813">Transport</keyword>
<keyword evidence="7" id="KW-1005">Bacterial flagellum biogenesis</keyword>
<dbReference type="EMBL" id="CADIJS010000004">
    <property type="protein sequence ID" value="CAB3724582.1"/>
    <property type="molecule type" value="Genomic_DNA"/>
</dbReference>
<dbReference type="PANTHER" id="PTHR43134">
    <property type="entry name" value="SIGNAL RECOGNITION PARTICLE RECEPTOR SUBUNIT ALPHA"/>
    <property type="match status" value="1"/>
</dbReference>
<evidence type="ECO:0000256" key="11">
    <source>
        <dbReference type="ARBA" id="ARBA00023225"/>
    </source>
</evidence>
<dbReference type="NCBIfam" id="TIGR03499">
    <property type="entry name" value="FlhF"/>
    <property type="match status" value="1"/>
</dbReference>
<feature type="compositionally biased region" description="Low complexity" evidence="14">
    <location>
        <begin position="194"/>
        <end position="205"/>
    </location>
</feature>
<evidence type="ECO:0000256" key="6">
    <source>
        <dbReference type="ARBA" id="ARBA00022741"/>
    </source>
</evidence>
<evidence type="ECO:0000256" key="3">
    <source>
        <dbReference type="ARBA" id="ARBA00014919"/>
    </source>
</evidence>
<comment type="subcellular location">
    <subcellularLocation>
        <location evidence="1">Cell membrane</location>
        <topology evidence="1">Peripheral membrane protein</topology>
        <orientation evidence="1">Cytoplasmic side</orientation>
    </subcellularLocation>
</comment>
<evidence type="ECO:0000256" key="1">
    <source>
        <dbReference type="ARBA" id="ARBA00004413"/>
    </source>
</evidence>
<evidence type="ECO:0000256" key="12">
    <source>
        <dbReference type="ARBA" id="ARBA00025337"/>
    </source>
</evidence>
<feature type="region of interest" description="Disordered" evidence="14">
    <location>
        <begin position="145"/>
        <end position="245"/>
    </location>
</feature>
<keyword evidence="18" id="KW-1185">Reference proteome</keyword>
<dbReference type="SMART" id="SM00382">
    <property type="entry name" value="AAA"/>
    <property type="match status" value="1"/>
</dbReference>
<protein>
    <recommendedName>
        <fullName evidence="3 13">Flagellar biosynthesis protein FlhF</fullName>
    </recommendedName>
</protein>
<keyword evidence="9" id="KW-0342">GTP-binding</keyword>
<dbReference type="InterPro" id="IPR003593">
    <property type="entry name" value="AAA+_ATPase"/>
</dbReference>
<evidence type="ECO:0000256" key="5">
    <source>
        <dbReference type="ARBA" id="ARBA00022475"/>
    </source>
</evidence>
<gene>
    <name evidence="17" type="primary">srp54</name>
    <name evidence="17" type="ORF">LMG1873_04236</name>
</gene>
<dbReference type="InterPro" id="IPR000897">
    <property type="entry name" value="SRP54_GTPase_dom"/>
</dbReference>
<evidence type="ECO:0000256" key="8">
    <source>
        <dbReference type="ARBA" id="ARBA00022927"/>
    </source>
</evidence>
<evidence type="ECO:0000256" key="7">
    <source>
        <dbReference type="ARBA" id="ARBA00022795"/>
    </source>
</evidence>
<feature type="compositionally biased region" description="Low complexity" evidence="14">
    <location>
        <begin position="145"/>
        <end position="165"/>
    </location>
</feature>
<dbReference type="SMART" id="SM00962">
    <property type="entry name" value="SRP54"/>
    <property type="match status" value="1"/>
</dbReference>
<feature type="compositionally biased region" description="Low complexity" evidence="14">
    <location>
        <begin position="60"/>
        <end position="77"/>
    </location>
</feature>
<keyword evidence="6" id="KW-0547">Nucleotide-binding</keyword>
<proteinExistence type="inferred from homology"/>
<dbReference type="InterPro" id="IPR047040">
    <property type="entry name" value="FlhF__GTPase_dom"/>
</dbReference>
<feature type="domain" description="AAA+ ATPase" evidence="15">
    <location>
        <begin position="540"/>
        <end position="713"/>
    </location>
</feature>
<feature type="compositionally biased region" description="Polar residues" evidence="14">
    <location>
        <begin position="207"/>
        <end position="241"/>
    </location>
</feature>
<evidence type="ECO:0000256" key="14">
    <source>
        <dbReference type="SAM" id="MobiDB-lite"/>
    </source>
</evidence>
<comment type="caution">
    <text evidence="17">The sequence shown here is derived from an EMBL/GenBank/DDBJ whole genome shotgun (WGS) entry which is preliminary data.</text>
</comment>
<dbReference type="PANTHER" id="PTHR43134:SF3">
    <property type="entry name" value="FLAGELLAR BIOSYNTHESIS PROTEIN FLHF"/>
    <property type="match status" value="1"/>
</dbReference>
<dbReference type="SUPFAM" id="SSF52540">
    <property type="entry name" value="P-loop containing nucleoside triphosphate hydrolases"/>
    <property type="match status" value="1"/>
</dbReference>
<dbReference type="CDD" id="cd17873">
    <property type="entry name" value="FlhF"/>
    <property type="match status" value="1"/>
</dbReference>
<evidence type="ECO:0000259" key="15">
    <source>
        <dbReference type="SMART" id="SM00382"/>
    </source>
</evidence>
<sequence length="1149" mass="116282">MKISRFVGANSRDVMRQVRLALGPDALIVSNRSVDGGVEVLATLDGAFEDDASDTPQRQAPVHAPASGAAPVPANAGAPVSAPAPGFGAGASPGFAPASTPGFTPGIAPGFASGFTPGVAPGIAAGTVPARAPAAPMPGFAPAYPSASVPASDPRAATAVRPAAPQTGYTTPSRSIAAYQSAFASSAQPEDDAPVAPAGAGAMPPSGYSTSSQPAHSQPAHSQPAHSQPAHSQPAHSQPAHSQPAIARPPIEQGAAQPLSQQPATPLTGAATRVQLPPLPPSRPAMPAAPTPAAYAPAATAIPAAPAASSVAAMPTAYASAASSTPAAPVSHAPAASTAAATPAAYASTAGSASHASSAAATPAAYASTAESASHASSAAATPAAYASTAGSASHASSAAAAPAAYASSAASAPAAPAAYASAAPAPSMARMPDAPLRQAPPSLPPDTTAGLQDAISALRGALETRMDGLLWGGRPGTTREAAAAALFRSLLDAGFSTKLVRALVDRLPPGLSADAAQAWARNELVTHLPVVASEDEFLAGGVYALVGPTGVGKTTTLAKLAARCVAREGRDQVAMLTTDLFRIGALEQLQIYGRLMGVPAHSVRDAAELRRILAELGNRKIVLIDTTGISQRDRLVAEQAAMLCNAGKPVRRLLVLNAASQGDTLDEVAHAYRNGVGEDVAGCIITKLDEATRLGAALDTAIRHRLPIHYMSVGQKVPEHMELARADTLIDRAFGMVERARALYTPSEADLASLVPSAREADAVDPARRRQLLASAILRPQGGPASIAAAQNLDDTIAMLDSDPACAQARASWRDYVGDGAGASLAALGDEPLGMVRREFSATCNRHLLAMHGKTSMKGDGLPGGVLMGALLMSDRGVAMAAPAQQLALAHGMLTSFAPGATGLADAGQALEARVRWLGEQLPRLPLVHLLESGTSASWQSLNGQGASWVARCAGGMRVVQDECPTNLNAVGKSVGYLPVGQPGDMPGLTIEQAGKSVPLALWASGTEITLPGRGETTSMRLVCARLIDTVSGEIAAQLFGLTNLPASQADAATVARWLVLQDEARAGFRYMANAWQALPSVDGAHTLARQALMAGQLGAACWQMAHSPSAAVVRGPLSGIMGSERKLSGRMLPVAILKMFAMLEMAA</sequence>
<keyword evidence="8" id="KW-0653">Protein transport</keyword>
<dbReference type="Pfam" id="PF00448">
    <property type="entry name" value="SRP54"/>
    <property type="match status" value="1"/>
</dbReference>
<reference evidence="17 18" key="1">
    <citation type="submission" date="2020-04" db="EMBL/GenBank/DDBJ databases">
        <authorList>
            <person name="De Canck E."/>
        </authorList>
    </citation>
    <scope>NUCLEOTIDE SEQUENCE [LARGE SCALE GENOMIC DNA]</scope>
    <source>
        <strain evidence="17 18">LMG 1873</strain>
    </source>
</reference>